<evidence type="ECO:0000259" key="11">
    <source>
        <dbReference type="Pfam" id="PF01266"/>
    </source>
</evidence>
<feature type="region of interest" description="tRNA (mnm(5)s(2)U34)-methyltransferase" evidence="10">
    <location>
        <begin position="1"/>
        <end position="285"/>
    </location>
</feature>
<organism evidence="13 14">
    <name type="scientific">Arsukibacterium indicum</name>
    <dbReference type="NCBI Taxonomy" id="2848612"/>
    <lineage>
        <taxon>Bacteria</taxon>
        <taxon>Pseudomonadati</taxon>
        <taxon>Pseudomonadota</taxon>
        <taxon>Gammaproteobacteria</taxon>
        <taxon>Chromatiales</taxon>
        <taxon>Chromatiaceae</taxon>
        <taxon>Arsukibacterium</taxon>
    </lineage>
</organism>
<keyword evidence="1 10" id="KW-0963">Cytoplasm</keyword>
<dbReference type="PANTHER" id="PTHR13847">
    <property type="entry name" value="SARCOSINE DEHYDROGENASE-RELATED"/>
    <property type="match status" value="1"/>
</dbReference>
<evidence type="ECO:0000256" key="4">
    <source>
        <dbReference type="ARBA" id="ARBA00022679"/>
    </source>
</evidence>
<feature type="region of interest" description="FAD-dependent cmnm(5)s(2)U34 oxidoreductase" evidence="10">
    <location>
        <begin position="309"/>
        <end position="687"/>
    </location>
</feature>
<keyword evidence="3 10" id="KW-0285">Flavoprotein</keyword>
<protein>
    <recommendedName>
        <fullName evidence="10">tRNA 5-methylaminomethyl-2-thiouridine biosynthesis bifunctional protein MnmC</fullName>
        <shortName evidence="10">tRNA mnm(5)s(2)U biosynthesis bifunctional protein</shortName>
    </recommendedName>
    <domain>
        <recommendedName>
            <fullName evidence="10">tRNA (mnm(5)s(2)U34)-methyltransferase</fullName>
            <ecNumber evidence="10">2.1.1.61</ecNumber>
        </recommendedName>
    </domain>
    <domain>
        <recommendedName>
            <fullName evidence="10">FAD-dependent cmnm(5)s(2)U34 oxidoreductase</fullName>
            <ecNumber evidence="10">1.5.-.-</ecNumber>
        </recommendedName>
    </domain>
</protein>
<evidence type="ECO:0000256" key="9">
    <source>
        <dbReference type="ARBA" id="ARBA00023268"/>
    </source>
</evidence>
<comment type="cofactor">
    <cofactor evidence="10">
        <name>FAD</name>
        <dbReference type="ChEBI" id="CHEBI:57692"/>
    </cofactor>
</comment>
<sequence>MFRLRRIVRTLQSKLVSFQRTAVLFLILLQLQVNYKPIFLPDTKMQSLKNANIHFNQQGTPVATDFDDIYFSNDGGMAETEYVFLQQNGLPARWQHTSRTFFHIIETGFGTGANFLLSWQRFRQFRQQHPDAACRKLYFSSFEKYPLTLADLTTALQAHTGLSGLCRQLLAQYPPALPGCHRMVFDDGAVVLDLWLGDVNELLPQLTGNNQADAFFLDGFAPGKNPDMWQQGLFEQMARLSHCQTTVATFTSAGIVKRGLVQSGFTIKKVKGFGRKREMLTATYQPVAPAIMADERSSPAEPVKEVCIVGGGIASVCLALQLVDKGINTTLICADAEIAQGASHNLQGAIYPNLHPSPTFASLLHCQAFYFARSFYQQLSANGLPFALQWCGVLHLATNPALTERQQKLVTLANWPSELVYPVTAGQASNLAGVVLNHGGIFLPQAGWLSPQQFCQTALKLLLGSGHFRVRFNSKVTTLTPVAGNTSSTEPAAGWELQFADHSPAVSYNCVVLANGAGINNFAVSESLPVNRVRGQVSHVSSNGMQPLKTVLCHKGYITPQLDNCHAVGATFDRNATTAFVSDTDNEENLALVNSQLQQPAWFADAKATSARAAFRATVPDHLPLLGSISDCNGLYVFGGLGARGILLAPLLAETLACQITGQPLALSTSCLARLSPVRFTSNTAKA</sequence>
<dbReference type="Pfam" id="PF05430">
    <property type="entry name" value="Methyltransf_30"/>
    <property type="match status" value="1"/>
</dbReference>
<accession>A0ABS6MHK0</accession>
<evidence type="ECO:0000256" key="6">
    <source>
        <dbReference type="ARBA" id="ARBA00022694"/>
    </source>
</evidence>
<evidence type="ECO:0000256" key="10">
    <source>
        <dbReference type="HAMAP-Rule" id="MF_01102"/>
    </source>
</evidence>
<keyword evidence="8 10" id="KW-0560">Oxidoreductase</keyword>
<evidence type="ECO:0000256" key="1">
    <source>
        <dbReference type="ARBA" id="ARBA00022490"/>
    </source>
</evidence>
<dbReference type="InterPro" id="IPR006076">
    <property type="entry name" value="FAD-dep_OxRdtase"/>
</dbReference>
<comment type="catalytic activity">
    <reaction evidence="10">
        <text>5-aminomethyl-2-thiouridine(34) in tRNA + S-adenosyl-L-methionine = 5-methylaminomethyl-2-thiouridine(34) in tRNA + S-adenosyl-L-homocysteine + H(+)</text>
        <dbReference type="Rhea" id="RHEA:19569"/>
        <dbReference type="Rhea" id="RHEA-COMP:10195"/>
        <dbReference type="Rhea" id="RHEA-COMP:10197"/>
        <dbReference type="ChEBI" id="CHEBI:15378"/>
        <dbReference type="ChEBI" id="CHEBI:57856"/>
        <dbReference type="ChEBI" id="CHEBI:59789"/>
        <dbReference type="ChEBI" id="CHEBI:74454"/>
        <dbReference type="ChEBI" id="CHEBI:74455"/>
        <dbReference type="EC" id="2.1.1.61"/>
    </reaction>
</comment>
<keyword evidence="5 10" id="KW-0949">S-adenosyl-L-methionine</keyword>
<dbReference type="EC" id="1.5.-.-" evidence="10"/>
<dbReference type="InterPro" id="IPR008471">
    <property type="entry name" value="MnmC-like_methylTransf"/>
</dbReference>
<dbReference type="EMBL" id="JAHRID010000001">
    <property type="protein sequence ID" value="MBV2128100.1"/>
    <property type="molecule type" value="Genomic_DNA"/>
</dbReference>
<evidence type="ECO:0000313" key="14">
    <source>
        <dbReference type="Proteomes" id="UP000704611"/>
    </source>
</evidence>
<evidence type="ECO:0000313" key="13">
    <source>
        <dbReference type="EMBL" id="MBV2128100.1"/>
    </source>
</evidence>
<evidence type="ECO:0000256" key="3">
    <source>
        <dbReference type="ARBA" id="ARBA00022630"/>
    </source>
</evidence>
<dbReference type="InterPro" id="IPR047785">
    <property type="entry name" value="tRNA_MNMC2"/>
</dbReference>
<feature type="domain" description="FAD dependent oxidoreductase" evidence="11">
    <location>
        <begin position="306"/>
        <end position="657"/>
    </location>
</feature>
<proteinExistence type="inferred from homology"/>
<dbReference type="Pfam" id="PF01266">
    <property type="entry name" value="DAO"/>
    <property type="match status" value="1"/>
</dbReference>
<keyword evidence="2 10" id="KW-0489">Methyltransferase</keyword>
<evidence type="ECO:0000259" key="12">
    <source>
        <dbReference type="Pfam" id="PF05430"/>
    </source>
</evidence>
<dbReference type="InterPro" id="IPR017610">
    <property type="entry name" value="tRNA_S-uridine_synth_MnmC_C"/>
</dbReference>
<keyword evidence="7 10" id="KW-0274">FAD</keyword>
<reference evidence="13 14" key="1">
    <citation type="submission" date="2021-06" db="EMBL/GenBank/DDBJ databases">
        <title>Rheinheimera indica sp. nov., isolated from deep-sea sediment.</title>
        <authorList>
            <person name="Wang Z."/>
            <person name="Zhang X.-Y."/>
        </authorList>
    </citation>
    <scope>NUCLEOTIDE SEQUENCE [LARGE SCALE GENOMIC DNA]</scope>
    <source>
        <strain evidence="13 14">SM2107</strain>
    </source>
</reference>
<comment type="function">
    <text evidence="10">Catalyzes the last two steps in the biosynthesis of 5-methylaminomethyl-2-thiouridine (mnm(5)s(2)U) at the wobble position (U34) in tRNA. Catalyzes the FAD-dependent demodification of cmnm(5)s(2)U34 to nm(5)s(2)U34, followed by the transfer of a methyl group from S-adenosyl-L-methionine to nm(5)s(2)U34, to form mnm(5)s(2)U34.</text>
</comment>
<keyword evidence="9 10" id="KW-0511">Multifunctional enzyme</keyword>
<name>A0ABS6MHK0_9GAMM</name>
<dbReference type="PANTHER" id="PTHR13847:SF283">
    <property type="entry name" value="TRNA 5-METHYLAMINOMETHYL-2-THIOURIDINE BIOSYNTHESIS BIFUNCTIONAL PROTEIN MNMC"/>
    <property type="match status" value="1"/>
</dbReference>
<keyword evidence="14" id="KW-1185">Reference proteome</keyword>
<comment type="caution">
    <text evidence="13">The sequence shown here is derived from an EMBL/GenBank/DDBJ whole genome shotgun (WGS) entry which is preliminary data.</text>
</comment>
<comment type="similarity">
    <text evidence="10">In the C-terminal section; belongs to the DAO family.</text>
</comment>
<comment type="similarity">
    <text evidence="10">In the N-terminal section; belongs to the methyltransferase superfamily. tRNA (mnm(5)s(2)U34)-methyltransferase family.</text>
</comment>
<dbReference type="EC" id="2.1.1.61" evidence="10"/>
<feature type="domain" description="MnmC-like methyltransferase" evidence="12">
    <location>
        <begin position="165"/>
        <end position="284"/>
    </location>
</feature>
<evidence type="ECO:0000256" key="5">
    <source>
        <dbReference type="ARBA" id="ARBA00022691"/>
    </source>
</evidence>
<comment type="subcellular location">
    <subcellularLocation>
        <location evidence="10">Cytoplasm</location>
    </subcellularLocation>
</comment>
<dbReference type="NCBIfam" id="NF002481">
    <property type="entry name" value="PRK01747.1-2"/>
    <property type="match status" value="1"/>
</dbReference>
<dbReference type="Proteomes" id="UP000704611">
    <property type="component" value="Unassembled WGS sequence"/>
</dbReference>
<keyword evidence="4 10" id="KW-0808">Transferase</keyword>
<gene>
    <name evidence="10 13" type="primary">mnmC</name>
    <name evidence="13" type="ORF">KQY15_03190</name>
</gene>
<evidence type="ECO:0000256" key="2">
    <source>
        <dbReference type="ARBA" id="ARBA00022603"/>
    </source>
</evidence>
<evidence type="ECO:0000256" key="8">
    <source>
        <dbReference type="ARBA" id="ARBA00023002"/>
    </source>
</evidence>
<dbReference type="InterPro" id="IPR023032">
    <property type="entry name" value="tRNA_MAMT_biosynth_bifunc_MnmC"/>
</dbReference>
<keyword evidence="6 10" id="KW-0819">tRNA processing</keyword>
<dbReference type="NCBIfam" id="NF033855">
    <property type="entry name" value="tRNA_MNMC2"/>
    <property type="match status" value="1"/>
</dbReference>
<dbReference type="HAMAP" id="MF_01102">
    <property type="entry name" value="MnmC"/>
    <property type="match status" value="1"/>
</dbReference>
<dbReference type="NCBIfam" id="TIGR03197">
    <property type="entry name" value="MnmC_Cterm"/>
    <property type="match status" value="1"/>
</dbReference>
<evidence type="ECO:0000256" key="7">
    <source>
        <dbReference type="ARBA" id="ARBA00022827"/>
    </source>
</evidence>